<dbReference type="RefSeq" id="WP_313989191.1">
    <property type="nucleotide sequence ID" value="NZ_JASJOS010000025.1"/>
</dbReference>
<evidence type="ECO:0000313" key="2">
    <source>
        <dbReference type="Proteomes" id="UP001241110"/>
    </source>
</evidence>
<dbReference type="Proteomes" id="UP001241110">
    <property type="component" value="Unassembled WGS sequence"/>
</dbReference>
<comment type="caution">
    <text evidence="1">The sequence shown here is derived from an EMBL/GenBank/DDBJ whole genome shotgun (WGS) entry which is preliminary data.</text>
</comment>
<accession>A0AAE3QUY8</accession>
<evidence type="ECO:0000313" key="1">
    <source>
        <dbReference type="EMBL" id="MDJ1485952.1"/>
    </source>
</evidence>
<gene>
    <name evidence="1" type="ORF">QNI16_36060</name>
</gene>
<reference evidence="1" key="1">
    <citation type="submission" date="2023-05" db="EMBL/GenBank/DDBJ databases">
        <authorList>
            <person name="Zhang X."/>
        </authorList>
    </citation>
    <scope>NUCLEOTIDE SEQUENCE</scope>
    <source>
        <strain evidence="1">YF14B1</strain>
    </source>
</reference>
<proteinExistence type="predicted"/>
<dbReference type="EMBL" id="JASJOS010000025">
    <property type="protein sequence ID" value="MDJ1485952.1"/>
    <property type="molecule type" value="Genomic_DNA"/>
</dbReference>
<name>A0AAE3QUY8_9BACT</name>
<dbReference type="AlphaFoldDB" id="A0AAE3QUY8"/>
<organism evidence="1 2">
    <name type="scientific">Xanthocytophaga flava</name>
    <dbReference type="NCBI Taxonomy" id="3048013"/>
    <lineage>
        <taxon>Bacteria</taxon>
        <taxon>Pseudomonadati</taxon>
        <taxon>Bacteroidota</taxon>
        <taxon>Cytophagia</taxon>
        <taxon>Cytophagales</taxon>
        <taxon>Rhodocytophagaceae</taxon>
        <taxon>Xanthocytophaga</taxon>
    </lineage>
</organism>
<protein>
    <submittedName>
        <fullName evidence="1">Uncharacterized protein</fullName>
    </submittedName>
</protein>
<sequence>MCETIEIPPGDRESILTILSKVIGPYINWVSNQDPERVKGKGNALLRLRESFRDLDFDPDPNKDWDELAADM</sequence>